<protein>
    <submittedName>
        <fullName evidence="3">UDP-2,3-diacylglucosamine diphosphatase LpxI</fullName>
        <ecNumber evidence="3">3.6.1.54</ecNumber>
    </submittedName>
</protein>
<gene>
    <name evidence="3" type="primary">lpxI</name>
    <name evidence="3" type="ORF">P9H32_06805</name>
</gene>
<name>A0ABU5MW37_9BACT</name>
<dbReference type="Proteomes" id="UP001290861">
    <property type="component" value="Unassembled WGS sequence"/>
</dbReference>
<evidence type="ECO:0000259" key="1">
    <source>
        <dbReference type="Pfam" id="PF06230"/>
    </source>
</evidence>
<dbReference type="PANTHER" id="PTHR39962">
    <property type="entry name" value="BLL4848 PROTEIN"/>
    <property type="match status" value="1"/>
</dbReference>
<evidence type="ECO:0000313" key="4">
    <source>
        <dbReference type="Proteomes" id="UP001290861"/>
    </source>
</evidence>
<dbReference type="InterPro" id="IPR041255">
    <property type="entry name" value="LpxI_N"/>
</dbReference>
<keyword evidence="3" id="KW-0378">Hydrolase</keyword>
<dbReference type="InterPro" id="IPR010415">
    <property type="entry name" value="LpxI_C"/>
</dbReference>
<keyword evidence="4" id="KW-1185">Reference proteome</keyword>
<organism evidence="3 4">
    <name type="scientific">Pontiella agarivorans</name>
    <dbReference type="NCBI Taxonomy" id="3038953"/>
    <lineage>
        <taxon>Bacteria</taxon>
        <taxon>Pseudomonadati</taxon>
        <taxon>Kiritimatiellota</taxon>
        <taxon>Kiritimatiellia</taxon>
        <taxon>Kiritimatiellales</taxon>
        <taxon>Pontiellaceae</taxon>
        <taxon>Pontiella</taxon>
    </lineage>
</organism>
<dbReference type="EC" id="3.6.1.54" evidence="3"/>
<dbReference type="PANTHER" id="PTHR39962:SF1">
    <property type="entry name" value="LPXI FAMILY PROTEIN"/>
    <property type="match status" value="1"/>
</dbReference>
<evidence type="ECO:0000313" key="3">
    <source>
        <dbReference type="EMBL" id="MDZ8118337.1"/>
    </source>
</evidence>
<dbReference type="InterPro" id="IPR043167">
    <property type="entry name" value="LpxI_C_sf"/>
</dbReference>
<sequence>MNEVPESLIIVAGRDAYPLMLVRAARDAGVKRIEVLAFKGETRREIAAMADKMHWVNLGSMQRFLDTLASIGIPKCMMVGQIAPKNLFTVRMDKLALEMYRKLDFKNAHTIFGAVVEAVENLGIEILPGNTFMECYTPKKGLLSKRAPTEREQADIELGLKLVKGTSDFEIGQTVALKEGMIVAVEAFEGTNQCIKRAGRVGKAGCVVVKVPKVGHDMRFDIPVVGTKTFKIMKRARVSCLAVEAGKTILLEQEKLIQLADQFDMAFVAVDTRFSTAENAETQRT</sequence>
<dbReference type="Pfam" id="PF06230">
    <property type="entry name" value="LpxI_C"/>
    <property type="match status" value="1"/>
</dbReference>
<dbReference type="InterPro" id="IPR053174">
    <property type="entry name" value="LpxI"/>
</dbReference>
<feature type="domain" description="LpxI N-terminal" evidence="2">
    <location>
        <begin position="8"/>
        <end position="134"/>
    </location>
</feature>
<proteinExistence type="predicted"/>
<evidence type="ECO:0000259" key="2">
    <source>
        <dbReference type="Pfam" id="PF17930"/>
    </source>
</evidence>
<dbReference type="Gene3D" id="3.40.140.80">
    <property type="match status" value="1"/>
</dbReference>
<dbReference type="GO" id="GO:0016787">
    <property type="term" value="F:hydrolase activity"/>
    <property type="evidence" value="ECO:0007669"/>
    <property type="project" value="UniProtKB-KW"/>
</dbReference>
<dbReference type="RefSeq" id="WP_322608134.1">
    <property type="nucleotide sequence ID" value="NZ_JARVCO010000007.1"/>
</dbReference>
<reference evidence="3 4" key="1">
    <citation type="journal article" date="2024" name="Appl. Environ. Microbiol.">
        <title>Pontiella agarivorans sp. nov., a novel marine anaerobic bacterium capable of degrading macroalgal polysaccharides and fixing nitrogen.</title>
        <authorList>
            <person name="Liu N."/>
            <person name="Kivenson V."/>
            <person name="Peng X."/>
            <person name="Cui Z."/>
            <person name="Lankiewicz T.S."/>
            <person name="Gosselin K.M."/>
            <person name="English C.J."/>
            <person name="Blair E.M."/>
            <person name="O'Malley M.A."/>
            <person name="Valentine D.L."/>
        </authorList>
    </citation>
    <scope>NUCLEOTIDE SEQUENCE [LARGE SCALE GENOMIC DNA]</scope>
    <source>
        <strain evidence="3 4">NLcol2</strain>
    </source>
</reference>
<dbReference type="Pfam" id="PF17930">
    <property type="entry name" value="LpxI_N"/>
    <property type="match status" value="1"/>
</dbReference>
<dbReference type="Gene3D" id="3.40.50.20">
    <property type="match status" value="1"/>
</dbReference>
<dbReference type="EMBL" id="JARVCO010000007">
    <property type="protein sequence ID" value="MDZ8118337.1"/>
    <property type="molecule type" value="Genomic_DNA"/>
</dbReference>
<accession>A0ABU5MW37</accession>
<feature type="domain" description="LpxI C-terminal" evidence="1">
    <location>
        <begin position="139"/>
        <end position="266"/>
    </location>
</feature>
<comment type="caution">
    <text evidence="3">The sequence shown here is derived from an EMBL/GenBank/DDBJ whole genome shotgun (WGS) entry which is preliminary data.</text>
</comment>